<evidence type="ECO:0000313" key="10">
    <source>
        <dbReference type="Proteomes" id="UP001161391"/>
    </source>
</evidence>
<evidence type="ECO:0000256" key="7">
    <source>
        <dbReference type="SAM" id="MobiDB-lite"/>
    </source>
</evidence>
<proteinExistence type="inferred from homology"/>
<dbReference type="EMBL" id="BSNK01000001">
    <property type="protein sequence ID" value="GLQ22973.1"/>
    <property type="molecule type" value="Genomic_DNA"/>
</dbReference>
<sequence length="499" mass="54843">MVRINPKTTKSKPGEAKGPTAKALQAAFKAQRDAFDAAPYPSWEVRKARLETLRDVLRKYEDDIKQTISDDFGHRSKVDTDLGDIIMAYNDIHNALKMTPKWMKRRKRATSLSYKPGWNEIIPQPMGVIGIVVPWNYPLGLATGPIIGAIGAGNRCMVKMSEYTPKFSALFKSMMEEAFEPDVVYVATGGVDVATAFTNLPFDHMLFTGSTNVGKIVAKAAAENLVPCTLELGGKSPVLIDDSAKLDLTVARIAQSKLLNAGQTCIAPDYVLMPKARIDAFSDAMINQAEAMYPKFAGNDDYTSVIADSHYARLQTLLEDAENKGAKIRVAGNDDKQQLAKERRIPLTVVTETTPDMKIMQEEIFGPLLPIVPSETLEDQCTAVKSKDRPLALYWFGEDDAKRDRVLYETHAGGVTINDCAWHFGQEDIGFGGIGPSGMGAYHGEAGFETFSHMKGVFHQSTGGLFHTLKQKMMADMMPPYTEGTQKMLARVKGMAGIK</sequence>
<dbReference type="PANTHER" id="PTHR43570">
    <property type="entry name" value="ALDEHYDE DEHYDROGENASE"/>
    <property type="match status" value="1"/>
</dbReference>
<dbReference type="InterPro" id="IPR016160">
    <property type="entry name" value="Ald_DH_CS_CYS"/>
</dbReference>
<dbReference type="PROSITE" id="PS00687">
    <property type="entry name" value="ALDEHYDE_DEHYDR_GLU"/>
    <property type="match status" value="1"/>
</dbReference>
<dbReference type="SUPFAM" id="SSF53720">
    <property type="entry name" value="ALDH-like"/>
    <property type="match status" value="1"/>
</dbReference>
<dbReference type="PROSITE" id="PS00070">
    <property type="entry name" value="ALDEHYDE_DEHYDR_CYS"/>
    <property type="match status" value="1"/>
</dbReference>
<dbReference type="CDD" id="cd07133">
    <property type="entry name" value="ALDH_CALDH_CalB"/>
    <property type="match status" value="1"/>
</dbReference>
<dbReference type="PIRSF" id="PIRSF036492">
    <property type="entry name" value="ALDH"/>
    <property type="match status" value="1"/>
</dbReference>
<evidence type="ECO:0000256" key="4">
    <source>
        <dbReference type="PIRNR" id="PIRNR036492"/>
    </source>
</evidence>
<dbReference type="InterPro" id="IPR012394">
    <property type="entry name" value="Aldehyde_DH_NAD(P)"/>
</dbReference>
<dbReference type="InterPro" id="IPR015590">
    <property type="entry name" value="Aldehyde_DH_dom"/>
</dbReference>
<evidence type="ECO:0000259" key="8">
    <source>
        <dbReference type="Pfam" id="PF00171"/>
    </source>
</evidence>
<feature type="region of interest" description="Disordered" evidence="7">
    <location>
        <begin position="1"/>
        <end position="21"/>
    </location>
</feature>
<evidence type="ECO:0000313" key="9">
    <source>
        <dbReference type="EMBL" id="GLQ22973.1"/>
    </source>
</evidence>
<feature type="active site" evidence="5">
    <location>
        <position position="231"/>
    </location>
</feature>
<evidence type="ECO:0000256" key="5">
    <source>
        <dbReference type="PROSITE-ProRule" id="PRU10007"/>
    </source>
</evidence>
<evidence type="ECO:0000256" key="3">
    <source>
        <dbReference type="ARBA" id="ARBA00023027"/>
    </source>
</evidence>
<dbReference type="Pfam" id="PF00171">
    <property type="entry name" value="Aldedh"/>
    <property type="match status" value="1"/>
</dbReference>
<dbReference type="Gene3D" id="3.40.309.10">
    <property type="entry name" value="Aldehyde Dehydrogenase, Chain A, domain 2"/>
    <property type="match status" value="1"/>
</dbReference>
<accession>A0ABQ5V7Z0</accession>
<feature type="domain" description="Aldehyde dehydrogenase" evidence="8">
    <location>
        <begin position="4"/>
        <end position="456"/>
    </location>
</feature>
<evidence type="ECO:0000256" key="6">
    <source>
        <dbReference type="RuleBase" id="RU003345"/>
    </source>
</evidence>
<dbReference type="InterPro" id="IPR016161">
    <property type="entry name" value="Ald_DH/histidinol_DH"/>
</dbReference>
<organism evidence="9 10">
    <name type="scientific">Algimonas ampicilliniresistens</name>
    <dbReference type="NCBI Taxonomy" id="1298735"/>
    <lineage>
        <taxon>Bacteria</taxon>
        <taxon>Pseudomonadati</taxon>
        <taxon>Pseudomonadota</taxon>
        <taxon>Alphaproteobacteria</taxon>
        <taxon>Maricaulales</taxon>
        <taxon>Robiginitomaculaceae</taxon>
        <taxon>Algimonas</taxon>
    </lineage>
</organism>
<evidence type="ECO:0000256" key="2">
    <source>
        <dbReference type="ARBA" id="ARBA00023002"/>
    </source>
</evidence>
<gene>
    <name evidence="9" type="primary">calB</name>
    <name evidence="9" type="ORF">GCM10007853_08470</name>
</gene>
<dbReference type="Gene3D" id="3.40.605.10">
    <property type="entry name" value="Aldehyde Dehydrogenase, Chain A, domain 1"/>
    <property type="match status" value="1"/>
</dbReference>
<dbReference type="RefSeq" id="WP_284387902.1">
    <property type="nucleotide sequence ID" value="NZ_BSNK01000001.1"/>
</dbReference>
<dbReference type="PANTHER" id="PTHR43570:SF20">
    <property type="entry name" value="ALDEHYDE DEHYDROGENASE ALDX-RELATED"/>
    <property type="match status" value="1"/>
</dbReference>
<keyword evidence="10" id="KW-1185">Reference proteome</keyword>
<reference evidence="9" key="2">
    <citation type="submission" date="2023-01" db="EMBL/GenBank/DDBJ databases">
        <title>Draft genome sequence of Algimonas ampicilliniresistens strain NBRC 108219.</title>
        <authorList>
            <person name="Sun Q."/>
            <person name="Mori K."/>
        </authorList>
    </citation>
    <scope>NUCLEOTIDE SEQUENCE</scope>
    <source>
        <strain evidence="9">NBRC 108219</strain>
    </source>
</reference>
<comment type="caution">
    <text evidence="9">The sequence shown here is derived from an EMBL/GenBank/DDBJ whole genome shotgun (WGS) entry which is preliminary data.</text>
</comment>
<keyword evidence="3" id="KW-0520">NAD</keyword>
<protein>
    <recommendedName>
        <fullName evidence="4">Aldehyde dehydrogenase</fullName>
    </recommendedName>
</protein>
<keyword evidence="2 4" id="KW-0560">Oxidoreductase</keyword>
<dbReference type="InterPro" id="IPR029510">
    <property type="entry name" value="Ald_DH_CS_GLU"/>
</dbReference>
<comment type="similarity">
    <text evidence="1 4 6">Belongs to the aldehyde dehydrogenase family.</text>
</comment>
<name>A0ABQ5V7Z0_9PROT</name>
<reference evidence="9" key="1">
    <citation type="journal article" date="2014" name="Int. J. Syst. Evol. Microbiol.">
        <title>Complete genome of a new Firmicutes species belonging to the dominant human colonic microbiota ('Ruminococcus bicirculans') reveals two chromosomes and a selective capacity to utilize plant glucans.</title>
        <authorList>
            <consortium name="NISC Comparative Sequencing Program"/>
            <person name="Wegmann U."/>
            <person name="Louis P."/>
            <person name="Goesmann A."/>
            <person name="Henrissat B."/>
            <person name="Duncan S.H."/>
            <person name="Flint H.J."/>
        </authorList>
    </citation>
    <scope>NUCLEOTIDE SEQUENCE</scope>
    <source>
        <strain evidence="9">NBRC 108219</strain>
    </source>
</reference>
<dbReference type="Proteomes" id="UP001161391">
    <property type="component" value="Unassembled WGS sequence"/>
</dbReference>
<dbReference type="InterPro" id="IPR016162">
    <property type="entry name" value="Ald_DH_N"/>
</dbReference>
<evidence type="ECO:0000256" key="1">
    <source>
        <dbReference type="ARBA" id="ARBA00009986"/>
    </source>
</evidence>
<dbReference type="InterPro" id="IPR016163">
    <property type="entry name" value="Ald_DH_C"/>
</dbReference>